<dbReference type="Proteomes" id="UP000543642">
    <property type="component" value="Unassembled WGS sequence"/>
</dbReference>
<protein>
    <submittedName>
        <fullName evidence="2">Putative nucleotidyltransferase</fullName>
    </submittedName>
</protein>
<dbReference type="InterPro" id="IPR002934">
    <property type="entry name" value="Polymerase_NTP_transf_dom"/>
</dbReference>
<keyword evidence="2" id="KW-0808">Transferase</keyword>
<dbReference type="RefSeq" id="WP_183776614.1">
    <property type="nucleotide sequence ID" value="NZ_JACHFW010000024.1"/>
</dbReference>
<dbReference type="AlphaFoldDB" id="A0A7W8M6M1"/>
<proteinExistence type="predicted"/>
<sequence length="112" mass="13083">MSQNISSILKRYVDDLHQLYGNYLKAVILYGSYARGDFNKDSDIDIMILVELSEADIKAKGHALSDLTFDYNFEYDLEIMPIVKNQSHFEKWLRAYPFYNTIKREGVELYAA</sequence>
<accession>A0A7W8M6M1</accession>
<organism evidence="2 3">
    <name type="scientific">Catenibacillus scindens</name>
    <dbReference type="NCBI Taxonomy" id="673271"/>
    <lineage>
        <taxon>Bacteria</taxon>
        <taxon>Bacillati</taxon>
        <taxon>Bacillota</taxon>
        <taxon>Clostridia</taxon>
        <taxon>Lachnospirales</taxon>
        <taxon>Lachnospiraceae</taxon>
        <taxon>Catenibacillus</taxon>
    </lineage>
</organism>
<evidence type="ECO:0000313" key="2">
    <source>
        <dbReference type="EMBL" id="MBB5266260.1"/>
    </source>
</evidence>
<dbReference type="CDD" id="cd05403">
    <property type="entry name" value="NT_KNTase_like"/>
    <property type="match status" value="1"/>
</dbReference>
<dbReference type="EMBL" id="JACHFW010000024">
    <property type="protein sequence ID" value="MBB5266260.1"/>
    <property type="molecule type" value="Genomic_DNA"/>
</dbReference>
<dbReference type="Gene3D" id="3.30.460.10">
    <property type="entry name" value="Beta Polymerase, domain 2"/>
    <property type="match status" value="1"/>
</dbReference>
<keyword evidence="3" id="KW-1185">Reference proteome</keyword>
<dbReference type="PANTHER" id="PTHR33933:SF1">
    <property type="entry name" value="PROTEIN ADENYLYLTRANSFERASE MNTA-RELATED"/>
    <property type="match status" value="1"/>
</dbReference>
<reference evidence="2 3" key="1">
    <citation type="submission" date="2020-08" db="EMBL/GenBank/DDBJ databases">
        <title>Genomic Encyclopedia of Type Strains, Phase IV (KMG-IV): sequencing the most valuable type-strain genomes for metagenomic binning, comparative biology and taxonomic classification.</title>
        <authorList>
            <person name="Goeker M."/>
        </authorList>
    </citation>
    <scope>NUCLEOTIDE SEQUENCE [LARGE SCALE GENOMIC DNA]</scope>
    <source>
        <strain evidence="2 3">DSM 106146</strain>
    </source>
</reference>
<name>A0A7W8M6M1_9FIRM</name>
<feature type="domain" description="Polymerase nucleotidyl transferase" evidence="1">
    <location>
        <begin position="10"/>
        <end position="86"/>
    </location>
</feature>
<comment type="caution">
    <text evidence="2">The sequence shown here is derived from an EMBL/GenBank/DDBJ whole genome shotgun (WGS) entry which is preliminary data.</text>
</comment>
<dbReference type="InterPro" id="IPR043519">
    <property type="entry name" value="NT_sf"/>
</dbReference>
<dbReference type="InterPro" id="IPR052548">
    <property type="entry name" value="Type_VII_TA_antitoxin"/>
</dbReference>
<dbReference type="GO" id="GO:0016779">
    <property type="term" value="F:nucleotidyltransferase activity"/>
    <property type="evidence" value="ECO:0007669"/>
    <property type="project" value="InterPro"/>
</dbReference>
<dbReference type="SUPFAM" id="SSF81301">
    <property type="entry name" value="Nucleotidyltransferase"/>
    <property type="match status" value="1"/>
</dbReference>
<dbReference type="Pfam" id="PF01909">
    <property type="entry name" value="NTP_transf_2"/>
    <property type="match status" value="1"/>
</dbReference>
<evidence type="ECO:0000313" key="3">
    <source>
        <dbReference type="Proteomes" id="UP000543642"/>
    </source>
</evidence>
<gene>
    <name evidence="2" type="ORF">HNP82_003417</name>
</gene>
<dbReference type="PANTHER" id="PTHR33933">
    <property type="entry name" value="NUCLEOTIDYLTRANSFERASE"/>
    <property type="match status" value="1"/>
</dbReference>
<evidence type="ECO:0000259" key="1">
    <source>
        <dbReference type="Pfam" id="PF01909"/>
    </source>
</evidence>